<evidence type="ECO:0000256" key="5">
    <source>
        <dbReference type="ARBA" id="ARBA00022989"/>
    </source>
</evidence>
<dbReference type="PANTHER" id="PTHR30489:SF0">
    <property type="entry name" value="LIPOPROTEIN-RELEASING SYSTEM TRANSMEMBRANE PROTEIN LOLE"/>
    <property type="match status" value="1"/>
</dbReference>
<evidence type="ECO:0000256" key="1">
    <source>
        <dbReference type="ARBA" id="ARBA00004651"/>
    </source>
</evidence>
<dbReference type="InterPro" id="IPR051447">
    <property type="entry name" value="Lipoprotein-release_system"/>
</dbReference>
<comment type="subcellular location">
    <subcellularLocation>
        <location evidence="1">Cell membrane</location>
        <topology evidence="1">Multi-pass membrane protein</topology>
    </subcellularLocation>
</comment>
<keyword evidence="6 7" id="KW-0472">Membrane</keyword>
<evidence type="ECO:0000259" key="8">
    <source>
        <dbReference type="Pfam" id="PF02687"/>
    </source>
</evidence>
<dbReference type="KEGG" id="stq:Spith_0191"/>
<evidence type="ECO:0000256" key="7">
    <source>
        <dbReference type="SAM" id="Phobius"/>
    </source>
</evidence>
<dbReference type="Proteomes" id="UP000007254">
    <property type="component" value="Chromosome"/>
</dbReference>
<dbReference type="Pfam" id="PF02687">
    <property type="entry name" value="FtsX"/>
    <property type="match status" value="1"/>
</dbReference>
<keyword evidence="5 7" id="KW-1133">Transmembrane helix</keyword>
<dbReference type="PANTHER" id="PTHR30489">
    <property type="entry name" value="LIPOPROTEIN-RELEASING SYSTEM TRANSMEMBRANE PROTEIN LOLE"/>
    <property type="match status" value="1"/>
</dbReference>
<dbReference type="STRING" id="869211.Spith_0191"/>
<dbReference type="EMBL" id="CP002903">
    <property type="protein sequence ID" value="AEJ60478.1"/>
    <property type="molecule type" value="Genomic_DNA"/>
</dbReference>
<keyword evidence="4 7" id="KW-0812">Transmembrane</keyword>
<keyword evidence="3" id="KW-1003">Cell membrane</keyword>
<feature type="transmembrane region" description="Helical" evidence="7">
    <location>
        <begin position="281"/>
        <end position="303"/>
    </location>
</feature>
<feature type="transmembrane region" description="Helical" evidence="7">
    <location>
        <begin position="20"/>
        <end position="42"/>
    </location>
</feature>
<evidence type="ECO:0000313" key="11">
    <source>
        <dbReference type="Proteomes" id="UP000007254"/>
    </source>
</evidence>
<comment type="similarity">
    <text evidence="2">Belongs to the ABC-4 integral membrane protein family. LolC/E subfamily.</text>
</comment>
<dbReference type="HOGENOM" id="CLU_000604_8_6_12"/>
<keyword evidence="11" id="KW-1185">Reference proteome</keyword>
<evidence type="ECO:0000256" key="3">
    <source>
        <dbReference type="ARBA" id="ARBA00022475"/>
    </source>
</evidence>
<feature type="transmembrane region" description="Helical" evidence="7">
    <location>
        <begin position="382"/>
        <end position="400"/>
    </location>
</feature>
<protein>
    <recommendedName>
        <fullName evidence="12">ABC transporter permease</fullName>
    </recommendedName>
</protein>
<sequence>MKLSQIAWRNIFRNRRRSLLSVLALAIAAMSLVLLFGLIDWMKDDLRTNLFRFYTGQIRIRDREFDTYEHLSPLHLKVEHALDLVEKIEQIPGVRAAAARIGFPAMVLEEEGTFLGVYGRAMDMEQERKVANLDEYLLTGEFPKAGSREILLTPSLAEELGKQVGDTLTLMARTATYGTNAMTFTITGLVRFPFSSLDRAFFIPLDTGQRLLRMRSLNGSTFDAASEVVVLLEEGVKERDVLPHVQALLATGSYGDVEAKPWQELPTLYSVIRIAEITYNIIGLLFLLLGSTVIINTTMMVIYERMREIGTMSAMGMEGGQLVGLFFLEALYLALIGAAVGVGLGALFAYPLGIYGIDYTAATQDIQWPISNIYYCTPTWRTYLFVFLFSVVVGAVTSFIPSRRAAKLNPIQALRTI</sequence>
<dbReference type="InterPro" id="IPR003838">
    <property type="entry name" value="ABC3_permease_C"/>
</dbReference>
<dbReference type="InterPro" id="IPR025857">
    <property type="entry name" value="MacB_PCD"/>
</dbReference>
<accession>G0GCQ9</accession>
<feature type="domain" description="ABC3 transporter permease C-terminal" evidence="8">
    <location>
        <begin position="280"/>
        <end position="410"/>
    </location>
</feature>
<evidence type="ECO:0000256" key="2">
    <source>
        <dbReference type="ARBA" id="ARBA00005236"/>
    </source>
</evidence>
<dbReference type="GO" id="GO:0044874">
    <property type="term" value="P:lipoprotein localization to outer membrane"/>
    <property type="evidence" value="ECO:0007669"/>
    <property type="project" value="TreeGrafter"/>
</dbReference>
<evidence type="ECO:0000256" key="4">
    <source>
        <dbReference type="ARBA" id="ARBA00022692"/>
    </source>
</evidence>
<dbReference type="AlphaFoldDB" id="G0GCQ9"/>
<organism evidence="10 11">
    <name type="scientific">Winmispira thermophila (strain ATCC 700085 / DSM 6578 / Z-1203)</name>
    <name type="common">Spirochaeta thermophila</name>
    <dbReference type="NCBI Taxonomy" id="869211"/>
    <lineage>
        <taxon>Bacteria</taxon>
        <taxon>Pseudomonadati</taxon>
        <taxon>Spirochaetota</taxon>
        <taxon>Spirochaetia</taxon>
        <taxon>Winmispirales</taxon>
        <taxon>Winmispiraceae</taxon>
        <taxon>Winmispira</taxon>
    </lineage>
</organism>
<evidence type="ECO:0008006" key="12">
    <source>
        <dbReference type="Google" id="ProtNLM"/>
    </source>
</evidence>
<feature type="transmembrane region" description="Helical" evidence="7">
    <location>
        <begin position="324"/>
        <end position="350"/>
    </location>
</feature>
<dbReference type="Pfam" id="PF12704">
    <property type="entry name" value="MacB_PCD"/>
    <property type="match status" value="1"/>
</dbReference>
<reference evidence="10 11" key="1">
    <citation type="submission" date="2011-06" db="EMBL/GenBank/DDBJ databases">
        <title>The complete genome of Spirochaeta thermophila DSM 6578.</title>
        <authorList>
            <consortium name="US DOE Joint Genome Institute (JGI-PGF)"/>
            <person name="Lucas S."/>
            <person name="Lapidus A."/>
            <person name="Bruce D."/>
            <person name="Goodwin L."/>
            <person name="Pitluck S."/>
            <person name="Peters L."/>
            <person name="Kyrpides N."/>
            <person name="Mavromatis K."/>
            <person name="Ivanova N."/>
            <person name="Mikailova N."/>
            <person name="Pagani I."/>
            <person name="Chertkov O."/>
            <person name="Detter J.C."/>
            <person name="Tapia R."/>
            <person name="Han C."/>
            <person name="Land M."/>
            <person name="Hauser L."/>
            <person name="Markowitz V."/>
            <person name="Cheng J.-F."/>
            <person name="Hugenholtz P."/>
            <person name="Woyke T."/>
            <person name="Wu D."/>
            <person name="Spring S."/>
            <person name="Merkhoffer B."/>
            <person name="Schneider S."/>
            <person name="Klenk H.-P."/>
            <person name="Eisen J.A."/>
        </authorList>
    </citation>
    <scope>NUCLEOTIDE SEQUENCE [LARGE SCALE GENOMIC DNA]</scope>
    <source>
        <strain evidence="11">ATCC 700085 / DSM 6578 / Z-1203</strain>
    </source>
</reference>
<evidence type="ECO:0000256" key="6">
    <source>
        <dbReference type="ARBA" id="ARBA00023136"/>
    </source>
</evidence>
<evidence type="ECO:0000259" key="9">
    <source>
        <dbReference type="Pfam" id="PF12704"/>
    </source>
</evidence>
<dbReference type="OrthoDB" id="9770099at2"/>
<name>G0GCQ9_WINT7</name>
<gene>
    <name evidence="10" type="ordered locus">Spith_0191</name>
</gene>
<dbReference type="RefSeq" id="WP_014623881.1">
    <property type="nucleotide sequence ID" value="NC_017583.1"/>
</dbReference>
<dbReference type="GO" id="GO:0098797">
    <property type="term" value="C:plasma membrane protein complex"/>
    <property type="evidence" value="ECO:0007669"/>
    <property type="project" value="TreeGrafter"/>
</dbReference>
<proteinExistence type="inferred from homology"/>
<evidence type="ECO:0000313" key="10">
    <source>
        <dbReference type="EMBL" id="AEJ60478.1"/>
    </source>
</evidence>
<feature type="domain" description="MacB-like periplasmic core" evidence="9">
    <location>
        <begin position="18"/>
        <end position="239"/>
    </location>
</feature>